<evidence type="ECO:0000256" key="12">
    <source>
        <dbReference type="ARBA" id="ARBA00023303"/>
    </source>
</evidence>
<keyword evidence="6" id="KW-0175">Coiled coil</keyword>
<evidence type="ECO:0000256" key="9">
    <source>
        <dbReference type="ARBA" id="ARBA00023170"/>
    </source>
</evidence>
<feature type="transmembrane region" description="Helical" evidence="14">
    <location>
        <begin position="164"/>
        <end position="186"/>
    </location>
</feature>
<protein>
    <submittedName>
        <fullName evidence="17">Glutamate receptor</fullName>
    </submittedName>
</protein>
<evidence type="ECO:0000256" key="3">
    <source>
        <dbReference type="ARBA" id="ARBA00022475"/>
    </source>
</evidence>
<dbReference type="Proteomes" id="UP000242188">
    <property type="component" value="Unassembled WGS sequence"/>
</dbReference>
<keyword evidence="3" id="KW-1003">Cell membrane</keyword>
<evidence type="ECO:0000256" key="5">
    <source>
        <dbReference type="ARBA" id="ARBA00022989"/>
    </source>
</evidence>
<evidence type="ECO:0000256" key="7">
    <source>
        <dbReference type="ARBA" id="ARBA00023065"/>
    </source>
</evidence>
<feature type="transmembrane region" description="Helical" evidence="14">
    <location>
        <begin position="422"/>
        <end position="443"/>
    </location>
</feature>
<dbReference type="FunFam" id="1.10.287.70:FF:000143">
    <property type="entry name" value="Probable glutamate receptor"/>
    <property type="match status" value="1"/>
</dbReference>
<dbReference type="GO" id="GO:0043226">
    <property type="term" value="C:organelle"/>
    <property type="evidence" value="ECO:0007669"/>
    <property type="project" value="UniProtKB-ARBA"/>
</dbReference>
<dbReference type="GO" id="GO:0005886">
    <property type="term" value="C:plasma membrane"/>
    <property type="evidence" value="ECO:0007669"/>
    <property type="project" value="UniProtKB-SubCell"/>
</dbReference>
<feature type="transmembrane region" description="Helical" evidence="14">
    <location>
        <begin position="234"/>
        <end position="256"/>
    </location>
</feature>
<proteinExistence type="predicted"/>
<comment type="caution">
    <text evidence="17">The sequence shown here is derived from an EMBL/GenBank/DDBJ whole genome shotgun (WGS) entry which is preliminary data.</text>
</comment>
<keyword evidence="18" id="KW-1185">Reference proteome</keyword>
<evidence type="ECO:0000259" key="15">
    <source>
        <dbReference type="SMART" id="SM00079"/>
    </source>
</evidence>
<evidence type="ECO:0000256" key="11">
    <source>
        <dbReference type="ARBA" id="ARBA00023286"/>
    </source>
</evidence>
<evidence type="ECO:0000256" key="8">
    <source>
        <dbReference type="ARBA" id="ARBA00023136"/>
    </source>
</evidence>
<evidence type="ECO:0000256" key="6">
    <source>
        <dbReference type="ARBA" id="ARBA00023054"/>
    </source>
</evidence>
<evidence type="ECO:0000256" key="2">
    <source>
        <dbReference type="ARBA" id="ARBA00022448"/>
    </source>
</evidence>
<dbReference type="SUPFAM" id="SSF53850">
    <property type="entry name" value="Periplasmic binding protein-like II"/>
    <property type="match status" value="1"/>
</dbReference>
<dbReference type="SMART" id="SM00918">
    <property type="entry name" value="Lig_chan-Glu_bd"/>
    <property type="match status" value="1"/>
</dbReference>
<dbReference type="Pfam" id="PF10613">
    <property type="entry name" value="Lig_chan-Glu_bd"/>
    <property type="match status" value="1"/>
</dbReference>
<evidence type="ECO:0000256" key="1">
    <source>
        <dbReference type="ARBA" id="ARBA00004651"/>
    </source>
</evidence>
<evidence type="ECO:0000256" key="14">
    <source>
        <dbReference type="SAM" id="Phobius"/>
    </source>
</evidence>
<dbReference type="Gene3D" id="3.40.190.10">
    <property type="entry name" value="Periplasmic binding protein-like II"/>
    <property type="match status" value="2"/>
</dbReference>
<dbReference type="GO" id="GO:0015276">
    <property type="term" value="F:ligand-gated monoatomic ion channel activity"/>
    <property type="evidence" value="ECO:0007669"/>
    <property type="project" value="InterPro"/>
</dbReference>
<feature type="domain" description="Ionotropic glutamate receptor L-glutamate and glycine-binding" evidence="16">
    <location>
        <begin position="52"/>
        <end position="112"/>
    </location>
</feature>
<dbReference type="Pfam" id="PF00060">
    <property type="entry name" value="Lig_chan"/>
    <property type="match status" value="1"/>
</dbReference>
<dbReference type="PANTHER" id="PTHR42643:SF24">
    <property type="entry name" value="IONOTROPIC RECEPTOR 60A"/>
    <property type="match status" value="1"/>
</dbReference>
<evidence type="ECO:0000259" key="16">
    <source>
        <dbReference type="SMART" id="SM00918"/>
    </source>
</evidence>
<keyword evidence="7" id="KW-0406">Ion transport</keyword>
<keyword evidence="12" id="KW-0407">Ion channel</keyword>
<feature type="domain" description="Ionotropic glutamate receptor C-terminal" evidence="15">
    <location>
        <begin position="42"/>
        <end position="399"/>
    </location>
</feature>
<dbReference type="InterPro" id="IPR052192">
    <property type="entry name" value="Insect_Ionotropic_Sensory_Rcpt"/>
</dbReference>
<dbReference type="FunFam" id="3.40.190.10:FF:000078">
    <property type="entry name" value="glutamate receptor ionotropic, NMDA 3B"/>
    <property type="match status" value="1"/>
</dbReference>
<evidence type="ECO:0000313" key="17">
    <source>
        <dbReference type="EMBL" id="OWF39811.1"/>
    </source>
</evidence>
<keyword evidence="8 14" id="KW-0472">Membrane</keyword>
<dbReference type="SMART" id="SM00079">
    <property type="entry name" value="PBPe"/>
    <property type="match status" value="1"/>
</dbReference>
<evidence type="ECO:0000256" key="13">
    <source>
        <dbReference type="SAM" id="MobiDB-lite"/>
    </source>
</evidence>
<reference evidence="17 18" key="1">
    <citation type="journal article" date="2017" name="Nat. Ecol. Evol.">
        <title>Scallop genome provides insights into evolution of bilaterian karyotype and development.</title>
        <authorList>
            <person name="Wang S."/>
            <person name="Zhang J."/>
            <person name="Jiao W."/>
            <person name="Li J."/>
            <person name="Xun X."/>
            <person name="Sun Y."/>
            <person name="Guo X."/>
            <person name="Huan P."/>
            <person name="Dong B."/>
            <person name="Zhang L."/>
            <person name="Hu X."/>
            <person name="Sun X."/>
            <person name="Wang J."/>
            <person name="Zhao C."/>
            <person name="Wang Y."/>
            <person name="Wang D."/>
            <person name="Huang X."/>
            <person name="Wang R."/>
            <person name="Lv J."/>
            <person name="Li Y."/>
            <person name="Zhang Z."/>
            <person name="Liu B."/>
            <person name="Lu W."/>
            <person name="Hui Y."/>
            <person name="Liang J."/>
            <person name="Zhou Z."/>
            <person name="Hou R."/>
            <person name="Li X."/>
            <person name="Liu Y."/>
            <person name="Li H."/>
            <person name="Ning X."/>
            <person name="Lin Y."/>
            <person name="Zhao L."/>
            <person name="Xing Q."/>
            <person name="Dou J."/>
            <person name="Li Y."/>
            <person name="Mao J."/>
            <person name="Guo H."/>
            <person name="Dou H."/>
            <person name="Li T."/>
            <person name="Mu C."/>
            <person name="Jiang W."/>
            <person name="Fu Q."/>
            <person name="Fu X."/>
            <person name="Miao Y."/>
            <person name="Liu J."/>
            <person name="Yu Q."/>
            <person name="Li R."/>
            <person name="Liao H."/>
            <person name="Li X."/>
            <person name="Kong Y."/>
            <person name="Jiang Z."/>
            <person name="Chourrout D."/>
            <person name="Li R."/>
            <person name="Bao Z."/>
        </authorList>
    </citation>
    <scope>NUCLEOTIDE SEQUENCE [LARGE SCALE GENOMIC DNA]</scope>
    <source>
        <strain evidence="17 18">PY_sf001</strain>
    </source>
</reference>
<gene>
    <name evidence="17" type="ORF">KP79_PYT20127</name>
</gene>
<dbReference type="OrthoDB" id="9997229at2759"/>
<organism evidence="17 18">
    <name type="scientific">Mizuhopecten yessoensis</name>
    <name type="common">Japanese scallop</name>
    <name type="synonym">Patinopecten yessoensis</name>
    <dbReference type="NCBI Taxonomy" id="6573"/>
    <lineage>
        <taxon>Eukaryota</taxon>
        <taxon>Metazoa</taxon>
        <taxon>Spiralia</taxon>
        <taxon>Lophotrochozoa</taxon>
        <taxon>Mollusca</taxon>
        <taxon>Bivalvia</taxon>
        <taxon>Autobranchia</taxon>
        <taxon>Pteriomorphia</taxon>
        <taxon>Pectinida</taxon>
        <taxon>Pectinoidea</taxon>
        <taxon>Pectinidae</taxon>
        <taxon>Mizuhopecten</taxon>
    </lineage>
</organism>
<keyword evidence="4 14" id="KW-0812">Transmembrane</keyword>
<keyword evidence="5 14" id="KW-1133">Transmembrane helix</keyword>
<evidence type="ECO:0000313" key="18">
    <source>
        <dbReference type="Proteomes" id="UP000242188"/>
    </source>
</evidence>
<dbReference type="GO" id="GO:0050906">
    <property type="term" value="P:detection of stimulus involved in sensory perception"/>
    <property type="evidence" value="ECO:0007669"/>
    <property type="project" value="UniProtKB-ARBA"/>
</dbReference>
<keyword evidence="9 17" id="KW-0675">Receptor</keyword>
<keyword evidence="10" id="KW-0325">Glycoprotein</keyword>
<dbReference type="InterPro" id="IPR019594">
    <property type="entry name" value="Glu/Gly-bd"/>
</dbReference>
<name>A0A210PTJ1_MIZYE</name>
<sequence length="522" mass="60238">MNDSRNRRSFQLVGNVHVNNSGMRTMYGDIFPNVNFHFNGREFLATTNWWPPFMDRYEVNGTRVYFGFCQDLLDELASQLNFTYIMTEPADKEWGFALDNGSWTGMIGELQREEVDLMIAPASIQAGREMVMDFTHPYYFDTSTILMKRPDPNKTKWRTLIDPFADIVHMCIWITLSLAALILTLLEKINPFYRHQDEEHRTYQNTFWYMFGALLTQGGDRLPESQTGRTLISFWWLFSIIMVATYSGNLIAFLTVAKDKLPFNSLAELVAQSEYGWGTLGGTYFITMFKDSTLPVYLKVWDGVVKANASDPRALSPDPAIHIQKILQEDYVYFGDKVVMDMRRVNDCRLTTVGEEIPNMSYGVGLPNHSPYTNIFSNKILELLESGIFSIYTHRHWPKVNYCKETIQASAKEISLIDVHSAFILIGIGIAFASLVLLCEFLMRYRFKLFSCLISQSIKDRHVANKKFRDCQTLYIDGRQKPEPETSERRRSVAMKSEERGSNVNKLDNKRTLETNDKQDLS</sequence>
<dbReference type="EMBL" id="NEDP02005507">
    <property type="protein sequence ID" value="OWF39811.1"/>
    <property type="molecule type" value="Genomic_DNA"/>
</dbReference>
<keyword evidence="11" id="KW-1071">Ligand-gated ion channel</keyword>
<evidence type="ECO:0000256" key="10">
    <source>
        <dbReference type="ARBA" id="ARBA00023180"/>
    </source>
</evidence>
<comment type="subcellular location">
    <subcellularLocation>
        <location evidence="1">Cell membrane</location>
        <topology evidence="1">Multi-pass membrane protein</topology>
    </subcellularLocation>
</comment>
<feature type="region of interest" description="Disordered" evidence="13">
    <location>
        <begin position="479"/>
        <end position="522"/>
    </location>
</feature>
<evidence type="ECO:0000256" key="4">
    <source>
        <dbReference type="ARBA" id="ARBA00022692"/>
    </source>
</evidence>
<dbReference type="AlphaFoldDB" id="A0A210PTJ1"/>
<accession>A0A210PTJ1</accession>
<dbReference type="Gene3D" id="1.10.287.70">
    <property type="match status" value="1"/>
</dbReference>
<dbReference type="SUPFAM" id="SSF81324">
    <property type="entry name" value="Voltage-gated potassium channels"/>
    <property type="match status" value="1"/>
</dbReference>
<dbReference type="InterPro" id="IPR001320">
    <property type="entry name" value="Iontro_rcpt_C"/>
</dbReference>
<dbReference type="PANTHER" id="PTHR42643">
    <property type="entry name" value="IONOTROPIC RECEPTOR 20A-RELATED"/>
    <property type="match status" value="1"/>
</dbReference>
<keyword evidence="2" id="KW-0813">Transport</keyword>